<dbReference type="Gene3D" id="1.10.443.10">
    <property type="entry name" value="Intergrase catalytic core"/>
    <property type="match status" value="1"/>
</dbReference>
<dbReference type="InterPro" id="IPR013762">
    <property type="entry name" value="Integrase-like_cat_sf"/>
</dbReference>
<keyword evidence="3" id="KW-0238">DNA-binding</keyword>
<evidence type="ECO:0000256" key="4">
    <source>
        <dbReference type="ARBA" id="ARBA00023172"/>
    </source>
</evidence>
<dbReference type="PROSITE" id="PS51898">
    <property type="entry name" value="TYR_RECOMBINASE"/>
    <property type="match status" value="1"/>
</dbReference>
<evidence type="ECO:0000256" key="2">
    <source>
        <dbReference type="ARBA" id="ARBA00022908"/>
    </source>
</evidence>
<sequence length="521" mass="58995">MQDEVVSGKEKRVGWGTWTLMGCADKRLILKNIQRFHKGRVHSTGHFEVHSLSRSRAPTYLEKMNNGGWRVSVPVPRELVKAIGKTRLKRSLETHSQAEAERKKHAVVAEFLAMIQAAREGRLPKATVVGIAAAPSMSDRELTSLALDLRSNLQSQDEGTDDFELEKEGIFQVAELIRGPEIGIDEERDSPVFDPHSEKKAGQFLRVALGKETPVREPLDLFHAQVKWSPRTKSDSGRAINALDDWCKDKRVPFVIEAITRKRAGQFIGDLASNPDRPLTNRTINKYLSCLSQFWFWLEKRGYVERDSSPWSRQSLPKVQPKEDEKERPFTDDEMVKLFSGQPNQPYLRDVMLIGALTGARIDAIISLKRKDITEDGNIRFKPQKREKASRLVPIHSALKSTMERLVKGKQPDDDLFPECPPVAADKPQERSMPAAVKAFTYYRRASGIVDPVEGKRRDRVNFHSFRRWFITKALQAGQPELVVQIVVGHKPQSVAASVYLGGLTIEQMRECVEAVRLPPL</sequence>
<protein>
    <submittedName>
        <fullName evidence="7">Tyrosine-type recombinase/integrase</fullName>
    </submittedName>
</protein>
<dbReference type="InterPro" id="IPR011010">
    <property type="entry name" value="DNA_brk_join_enz"/>
</dbReference>
<keyword evidence="8" id="KW-1185">Reference proteome</keyword>
<dbReference type="Pfam" id="PF20172">
    <property type="entry name" value="DUF6538"/>
    <property type="match status" value="1"/>
</dbReference>
<gene>
    <name evidence="7" type="ORF">ACFSC7_02295</name>
</gene>
<proteinExistence type="inferred from homology"/>
<feature type="domain" description="Tyr recombinase" evidence="6">
    <location>
        <begin position="325"/>
        <end position="514"/>
    </location>
</feature>
<dbReference type="Pfam" id="PF00589">
    <property type="entry name" value="Phage_integrase"/>
    <property type="match status" value="1"/>
</dbReference>
<dbReference type="InterPro" id="IPR002104">
    <property type="entry name" value="Integrase_catalytic"/>
</dbReference>
<dbReference type="InterPro" id="IPR050090">
    <property type="entry name" value="Tyrosine_recombinase_XerCD"/>
</dbReference>
<comment type="caution">
    <text evidence="7">The sequence shown here is derived from an EMBL/GenBank/DDBJ whole genome shotgun (WGS) entry which is preliminary data.</text>
</comment>
<feature type="compositionally biased region" description="Basic and acidic residues" evidence="5">
    <location>
        <begin position="320"/>
        <end position="329"/>
    </location>
</feature>
<name>A0ABW4JQJ5_9HYPH</name>
<evidence type="ECO:0000313" key="8">
    <source>
        <dbReference type="Proteomes" id="UP001597327"/>
    </source>
</evidence>
<dbReference type="RefSeq" id="WP_149891807.1">
    <property type="nucleotide sequence ID" value="NZ_JBHUFA010000001.1"/>
</dbReference>
<keyword evidence="4" id="KW-0233">DNA recombination</keyword>
<dbReference type="SUPFAM" id="SSF56349">
    <property type="entry name" value="DNA breaking-rejoining enzymes"/>
    <property type="match status" value="1"/>
</dbReference>
<dbReference type="Proteomes" id="UP001597327">
    <property type="component" value="Unassembled WGS sequence"/>
</dbReference>
<feature type="region of interest" description="Disordered" evidence="5">
    <location>
        <begin position="308"/>
        <end position="329"/>
    </location>
</feature>
<evidence type="ECO:0000256" key="1">
    <source>
        <dbReference type="ARBA" id="ARBA00008857"/>
    </source>
</evidence>
<evidence type="ECO:0000313" key="7">
    <source>
        <dbReference type="EMBL" id="MFD1694329.1"/>
    </source>
</evidence>
<evidence type="ECO:0000256" key="5">
    <source>
        <dbReference type="SAM" id="MobiDB-lite"/>
    </source>
</evidence>
<organism evidence="7 8">
    <name type="scientific">Roseibium aestuarii</name>
    <dbReference type="NCBI Taxonomy" id="2600299"/>
    <lineage>
        <taxon>Bacteria</taxon>
        <taxon>Pseudomonadati</taxon>
        <taxon>Pseudomonadota</taxon>
        <taxon>Alphaproteobacteria</taxon>
        <taxon>Hyphomicrobiales</taxon>
        <taxon>Stappiaceae</taxon>
        <taxon>Roseibium</taxon>
    </lineage>
</organism>
<dbReference type="InterPro" id="IPR046668">
    <property type="entry name" value="DUF6538"/>
</dbReference>
<dbReference type="PANTHER" id="PTHR30349:SF41">
    <property type="entry name" value="INTEGRASE_RECOMBINASE PROTEIN MJ0367-RELATED"/>
    <property type="match status" value="1"/>
</dbReference>
<dbReference type="Gene3D" id="1.10.150.130">
    <property type="match status" value="1"/>
</dbReference>
<dbReference type="EMBL" id="JBHUFA010000001">
    <property type="protein sequence ID" value="MFD1694329.1"/>
    <property type="molecule type" value="Genomic_DNA"/>
</dbReference>
<keyword evidence="2" id="KW-0229">DNA integration</keyword>
<dbReference type="PANTHER" id="PTHR30349">
    <property type="entry name" value="PHAGE INTEGRASE-RELATED"/>
    <property type="match status" value="1"/>
</dbReference>
<evidence type="ECO:0000256" key="3">
    <source>
        <dbReference type="ARBA" id="ARBA00023125"/>
    </source>
</evidence>
<evidence type="ECO:0000259" key="6">
    <source>
        <dbReference type="PROSITE" id="PS51898"/>
    </source>
</evidence>
<reference evidence="8" key="1">
    <citation type="journal article" date="2019" name="Int. J. Syst. Evol. Microbiol.">
        <title>The Global Catalogue of Microorganisms (GCM) 10K type strain sequencing project: providing services to taxonomists for standard genome sequencing and annotation.</title>
        <authorList>
            <consortium name="The Broad Institute Genomics Platform"/>
            <consortium name="The Broad Institute Genome Sequencing Center for Infectious Disease"/>
            <person name="Wu L."/>
            <person name="Ma J."/>
        </authorList>
    </citation>
    <scope>NUCLEOTIDE SEQUENCE [LARGE SCALE GENOMIC DNA]</scope>
    <source>
        <strain evidence="8">JCM 3369</strain>
    </source>
</reference>
<accession>A0ABW4JQJ5</accession>
<comment type="similarity">
    <text evidence="1">Belongs to the 'phage' integrase family.</text>
</comment>
<dbReference type="InterPro" id="IPR010998">
    <property type="entry name" value="Integrase_recombinase_N"/>
</dbReference>